<dbReference type="RefSeq" id="XP_065666876.1">
    <property type="nucleotide sequence ID" value="XM_065810804.1"/>
</dbReference>
<dbReference type="SUPFAM" id="SSF52047">
    <property type="entry name" value="RNI-like"/>
    <property type="match status" value="1"/>
</dbReference>
<dbReference type="Proteomes" id="UP001652625">
    <property type="component" value="Chromosome 11"/>
</dbReference>
<dbReference type="PANTHER" id="PTHR20933">
    <property type="entry name" value="F-BOX ONLY PROTEIN 33"/>
    <property type="match status" value="1"/>
</dbReference>
<feature type="domain" description="F-box" evidence="2">
    <location>
        <begin position="29"/>
        <end position="69"/>
    </location>
</feature>
<proteinExistence type="predicted"/>
<dbReference type="PANTHER" id="PTHR20933:SF4">
    <property type="entry name" value="F-BOX INVOLVED IN POLYQ PATHOGENESIS, ISOFORM A"/>
    <property type="match status" value="1"/>
</dbReference>
<dbReference type="SUPFAM" id="SSF81383">
    <property type="entry name" value="F-box domain"/>
    <property type="match status" value="1"/>
</dbReference>
<dbReference type="InterPro" id="IPR032675">
    <property type="entry name" value="LRR_dom_sf"/>
</dbReference>
<keyword evidence="1" id="KW-0833">Ubl conjugation pathway</keyword>
<sequence>MTKENNLKMSENISKYEKNGLDISKILTDECILRLFAFLDLKTLSSVNQMCRRWYYISKDKSLWRSVDFSPYKITFEEPAFENFTKKNLKDTIKLNLGSLYVTSKMLRSIADNCHKLSILLFGRSCVAEIKKRRRKSFFAKNLQTLDLRSSLGSFEFLVNIDQKFPNIVNIGIGPRSFGRYKLPYIFSKLTNVRIIDFTNCLEIDDNGINVLATNCQKIESICLIGCRHVYGKSFACLLRNCQNLKTLLIRYLKINDDIFAQKIWDGCVIEELDLSACPRITWQGLFALLAQLKHVHYLNLSYCGEGRAVNDVVLSQMVNSGMSTKLRMLDLRWSFHISPNALGNFLTKCNHLEKFGIYQSFQITADNIADFLIYLPSIKILEFGGSYQQELNRSHLIPMLLKTAKNLEVLSLINFTSTNLIEDYKNIKTLITTKSKLTRINFCDSSPELVKIAKEIAQGIKQIKITFKWECALPPPIITLDSILNI</sequence>
<organism evidence="3 4">
    <name type="scientific">Hydra vulgaris</name>
    <name type="common">Hydra</name>
    <name type="synonym">Hydra attenuata</name>
    <dbReference type="NCBI Taxonomy" id="6087"/>
    <lineage>
        <taxon>Eukaryota</taxon>
        <taxon>Metazoa</taxon>
        <taxon>Cnidaria</taxon>
        <taxon>Hydrozoa</taxon>
        <taxon>Hydroidolina</taxon>
        <taxon>Anthoathecata</taxon>
        <taxon>Aplanulata</taxon>
        <taxon>Hydridae</taxon>
        <taxon>Hydra</taxon>
    </lineage>
</organism>
<evidence type="ECO:0000313" key="3">
    <source>
        <dbReference type="Proteomes" id="UP001652625"/>
    </source>
</evidence>
<accession>A0ABM4CY43</accession>
<keyword evidence="3" id="KW-1185">Reference proteome</keyword>
<dbReference type="Pfam" id="PF12937">
    <property type="entry name" value="F-box-like"/>
    <property type="match status" value="1"/>
</dbReference>
<protein>
    <submittedName>
        <fullName evidence="4">F-box/LRR-repeat protein 20-like</fullName>
    </submittedName>
</protein>
<dbReference type="InterPro" id="IPR001810">
    <property type="entry name" value="F-box_dom"/>
</dbReference>
<evidence type="ECO:0000256" key="1">
    <source>
        <dbReference type="ARBA" id="ARBA00022786"/>
    </source>
</evidence>
<dbReference type="Gene3D" id="3.80.10.10">
    <property type="entry name" value="Ribonuclease Inhibitor"/>
    <property type="match status" value="3"/>
</dbReference>
<dbReference type="InterPro" id="IPR036047">
    <property type="entry name" value="F-box-like_dom_sf"/>
</dbReference>
<dbReference type="SMART" id="SM00367">
    <property type="entry name" value="LRR_CC"/>
    <property type="match status" value="4"/>
</dbReference>
<dbReference type="GeneID" id="100212868"/>
<dbReference type="InterPro" id="IPR006553">
    <property type="entry name" value="Leu-rich_rpt_Cys-con_subtyp"/>
</dbReference>
<reference evidence="4" key="1">
    <citation type="submission" date="2025-08" db="UniProtKB">
        <authorList>
            <consortium name="RefSeq"/>
        </authorList>
    </citation>
    <scope>IDENTIFICATION</scope>
</reference>
<gene>
    <name evidence="4" type="primary">LOC100212868</name>
</gene>
<evidence type="ECO:0000259" key="2">
    <source>
        <dbReference type="Pfam" id="PF12937"/>
    </source>
</evidence>
<evidence type="ECO:0000313" key="4">
    <source>
        <dbReference type="RefSeq" id="XP_065666876.1"/>
    </source>
</evidence>
<name>A0ABM4CY43_HYDVU</name>